<evidence type="ECO:0000256" key="4">
    <source>
        <dbReference type="ARBA" id="ARBA00022825"/>
    </source>
</evidence>
<dbReference type="Gene3D" id="3.40.50.200">
    <property type="entry name" value="Peptidase S8/S53 domain"/>
    <property type="match status" value="1"/>
</dbReference>
<organism evidence="10 11">
    <name type="scientific">Diplogelasinospora grovesii</name>
    <dbReference type="NCBI Taxonomy" id="303347"/>
    <lineage>
        <taxon>Eukaryota</taxon>
        <taxon>Fungi</taxon>
        <taxon>Dikarya</taxon>
        <taxon>Ascomycota</taxon>
        <taxon>Pezizomycotina</taxon>
        <taxon>Sordariomycetes</taxon>
        <taxon>Sordariomycetidae</taxon>
        <taxon>Sordariales</taxon>
        <taxon>Diplogelasinosporaceae</taxon>
        <taxon>Diplogelasinospora</taxon>
    </lineage>
</organism>
<evidence type="ECO:0000256" key="3">
    <source>
        <dbReference type="ARBA" id="ARBA00022801"/>
    </source>
</evidence>
<dbReference type="GO" id="GO:0006508">
    <property type="term" value="P:proteolysis"/>
    <property type="evidence" value="ECO:0007669"/>
    <property type="project" value="UniProtKB-KW"/>
</dbReference>
<dbReference type="Proteomes" id="UP001303473">
    <property type="component" value="Unassembled WGS sequence"/>
</dbReference>
<feature type="active site" description="Charge relay system" evidence="5">
    <location>
        <position position="655"/>
    </location>
</feature>
<evidence type="ECO:0000259" key="9">
    <source>
        <dbReference type="Pfam" id="PF24476"/>
    </source>
</evidence>
<feature type="domain" description="Peptidase S8/S53" evidence="8">
    <location>
        <begin position="614"/>
        <end position="844"/>
    </location>
</feature>
<feature type="compositionally biased region" description="Pro residues" evidence="7">
    <location>
        <begin position="545"/>
        <end position="554"/>
    </location>
</feature>
<evidence type="ECO:0000313" key="10">
    <source>
        <dbReference type="EMBL" id="KAK3942414.1"/>
    </source>
</evidence>
<feature type="compositionally biased region" description="Basic residues" evidence="7">
    <location>
        <begin position="521"/>
        <end position="543"/>
    </location>
</feature>
<dbReference type="InterPro" id="IPR036852">
    <property type="entry name" value="Peptidase_S8/S53_dom_sf"/>
</dbReference>
<dbReference type="PROSITE" id="PS00136">
    <property type="entry name" value="SUBTILASE_ASP"/>
    <property type="match status" value="1"/>
</dbReference>
<reference evidence="11" key="1">
    <citation type="journal article" date="2023" name="Mol. Phylogenet. Evol.">
        <title>Genome-scale phylogeny and comparative genomics of the fungal order Sordariales.</title>
        <authorList>
            <person name="Hensen N."/>
            <person name="Bonometti L."/>
            <person name="Westerberg I."/>
            <person name="Brannstrom I.O."/>
            <person name="Guillou S."/>
            <person name="Cros-Aarteil S."/>
            <person name="Calhoun S."/>
            <person name="Haridas S."/>
            <person name="Kuo A."/>
            <person name="Mondo S."/>
            <person name="Pangilinan J."/>
            <person name="Riley R."/>
            <person name="LaButti K."/>
            <person name="Andreopoulos B."/>
            <person name="Lipzen A."/>
            <person name="Chen C."/>
            <person name="Yan M."/>
            <person name="Daum C."/>
            <person name="Ng V."/>
            <person name="Clum A."/>
            <person name="Steindorff A."/>
            <person name="Ohm R.A."/>
            <person name="Martin F."/>
            <person name="Silar P."/>
            <person name="Natvig D.O."/>
            <person name="Lalanne C."/>
            <person name="Gautier V."/>
            <person name="Ament-Velasquez S.L."/>
            <person name="Kruys A."/>
            <person name="Hutchinson M.I."/>
            <person name="Powell A.J."/>
            <person name="Barry K."/>
            <person name="Miller A.N."/>
            <person name="Grigoriev I.V."/>
            <person name="Debuchy R."/>
            <person name="Gladieux P."/>
            <person name="Hiltunen Thoren M."/>
            <person name="Johannesson H."/>
        </authorList>
    </citation>
    <scope>NUCLEOTIDE SEQUENCE [LARGE SCALE GENOMIC DNA]</scope>
    <source>
        <strain evidence="11">CBS 340.73</strain>
    </source>
</reference>
<evidence type="ECO:0000256" key="5">
    <source>
        <dbReference type="PROSITE-ProRule" id="PRU01240"/>
    </source>
</evidence>
<feature type="region of interest" description="Disordered" evidence="7">
    <location>
        <begin position="518"/>
        <end position="561"/>
    </location>
</feature>
<evidence type="ECO:0000256" key="1">
    <source>
        <dbReference type="ARBA" id="ARBA00011073"/>
    </source>
</evidence>
<dbReference type="InterPro" id="IPR000209">
    <property type="entry name" value="Peptidase_S8/S53_dom"/>
</dbReference>
<feature type="active site" description="Charge relay system" evidence="5">
    <location>
        <position position="623"/>
    </location>
</feature>
<evidence type="ECO:0000256" key="2">
    <source>
        <dbReference type="ARBA" id="ARBA00022670"/>
    </source>
</evidence>
<gene>
    <name evidence="10" type="ORF">QBC46DRAFT_406402</name>
</gene>
<protein>
    <submittedName>
        <fullName evidence="10">Peptidase S8/S53 domain-containing protein</fullName>
    </submittedName>
</protein>
<dbReference type="Pfam" id="PF00082">
    <property type="entry name" value="Peptidase_S8"/>
    <property type="match status" value="1"/>
</dbReference>
<comment type="caution">
    <text evidence="10">The sequence shown here is derived from an EMBL/GenBank/DDBJ whole genome shotgun (WGS) entry which is preliminary data.</text>
</comment>
<dbReference type="PANTHER" id="PTHR43399:SF4">
    <property type="entry name" value="CELL WALL-ASSOCIATED PROTEASE"/>
    <property type="match status" value="1"/>
</dbReference>
<dbReference type="PRINTS" id="PR00723">
    <property type="entry name" value="SUBTILISIN"/>
</dbReference>
<keyword evidence="4 5" id="KW-0720">Serine protease</keyword>
<dbReference type="InterPro" id="IPR056002">
    <property type="entry name" value="DUF7580"/>
</dbReference>
<dbReference type="GO" id="GO:0004252">
    <property type="term" value="F:serine-type endopeptidase activity"/>
    <property type="evidence" value="ECO:0007669"/>
    <property type="project" value="UniProtKB-UniRule"/>
</dbReference>
<dbReference type="InterPro" id="IPR051048">
    <property type="entry name" value="Peptidase_S8/S53_subtilisin"/>
</dbReference>
<dbReference type="InterPro" id="IPR015500">
    <property type="entry name" value="Peptidase_S8_subtilisin-rel"/>
</dbReference>
<evidence type="ECO:0000313" key="11">
    <source>
        <dbReference type="Proteomes" id="UP001303473"/>
    </source>
</evidence>
<evidence type="ECO:0000256" key="6">
    <source>
        <dbReference type="RuleBase" id="RU003355"/>
    </source>
</evidence>
<dbReference type="EMBL" id="MU853774">
    <property type="protein sequence ID" value="KAK3942414.1"/>
    <property type="molecule type" value="Genomic_DNA"/>
</dbReference>
<evidence type="ECO:0000256" key="7">
    <source>
        <dbReference type="SAM" id="MobiDB-lite"/>
    </source>
</evidence>
<comment type="similarity">
    <text evidence="1 5 6">Belongs to the peptidase S8 family.</text>
</comment>
<proteinExistence type="inferred from homology"/>
<dbReference type="AlphaFoldDB" id="A0AAN6NAY8"/>
<dbReference type="PROSITE" id="PS00138">
    <property type="entry name" value="SUBTILASE_SER"/>
    <property type="match status" value="1"/>
</dbReference>
<feature type="domain" description="DUF7580" evidence="9">
    <location>
        <begin position="190"/>
        <end position="500"/>
    </location>
</feature>
<dbReference type="InterPro" id="IPR023827">
    <property type="entry name" value="Peptidase_S8_Asp-AS"/>
</dbReference>
<accession>A0AAN6NAY8</accession>
<keyword evidence="2 5" id="KW-0645">Protease</keyword>
<feature type="active site" description="Charge relay system" evidence="5">
    <location>
        <position position="829"/>
    </location>
</feature>
<name>A0AAN6NAY8_9PEZI</name>
<evidence type="ECO:0000259" key="8">
    <source>
        <dbReference type="Pfam" id="PF00082"/>
    </source>
</evidence>
<keyword evidence="11" id="KW-1185">Reference proteome</keyword>
<dbReference type="Pfam" id="PF24476">
    <property type="entry name" value="DUF7580"/>
    <property type="match status" value="1"/>
</dbReference>
<sequence length="925" mass="102974">MSLNDIFAPAYGDVKLSASLKRRLRLLQAVLPHFTSAAAHMYLSARKYSPARAFWTNFLSPCIAMESATWGFQKLDDQHERLVSRLLECLEKLVSMDKPATMAEEFTSSAFPKLETLRKCVNDSLSDAEELLSGRWKIVKPTDQQECGDLVKLLDELAKAVKDDSKQPPPEESSHVISGSKSSLAPVLRGLFSTISNYCRCKCANPHRAMLLLFTHRSLPKNTGSHSFTMLLSRGNPRKGSTWQEMGVAIEEQAHKPKVRIILPEESIITDRDQGLRNESLVRVTDLCATMDNITSRLNLNIDGKSLFQLAETDLQVTRLGNPESVSLEEGLFDNETELDIDSKTCLAVVLSYSLLDFCWEPWFPRGWTKGGISLLQYSDKLLLRPTLVTYIRRHPKGSDPFKVSSDLKLLFHAILLMEIFKQEPLSFQADHGGVVNVSDFRAKARKEFDAVRWGVSEGFRQSVDACIDGFQDKQGASEDAEEFLAADFCKAVINPLERDFISLWGNKDPDQVLSELKLPSIKRKKPPPPKPKPKPVHLKKQRNPAPPTRPKPSIPTSSTHVPIAPAIRRLQFKFFDVEDEPDPAQVQGARNWFDKFDRVCNDQPPQKWNRVKGKGIKIAVLDTGIDLSNSWISSKAGRLQCWPSERSCEDTDGHGTQVAYLLLRLAPLVQLRIAKVSKSQLLNDADIEEIAKLSTHILVDTKTADPSQAIKRFSSDDGDRVDIINLSFGFPSFHERLRPILEAILEARAKNVLVFAAAGNEGGNQGVFWPAKLPDVIRINAADCNGNAASFSPTDGAQRRICTLGEAVPSCEPDTNNNNETVHRSGTSFATPIAAAIAAIVLGFIDGADSLDLPEDFKGSEGFKGLKRRLRTRSGMESVLCKTCVLQGEEKRAGFSYIAPWFFLEIEESSRVGIITNELRHCPE</sequence>
<dbReference type="PROSITE" id="PS51892">
    <property type="entry name" value="SUBTILASE"/>
    <property type="match status" value="1"/>
</dbReference>
<dbReference type="PANTHER" id="PTHR43399">
    <property type="entry name" value="SUBTILISIN-RELATED"/>
    <property type="match status" value="1"/>
</dbReference>
<dbReference type="InterPro" id="IPR023828">
    <property type="entry name" value="Peptidase_S8_Ser-AS"/>
</dbReference>
<dbReference type="SUPFAM" id="SSF52743">
    <property type="entry name" value="Subtilisin-like"/>
    <property type="match status" value="1"/>
</dbReference>
<keyword evidence="3 5" id="KW-0378">Hydrolase</keyword>